<dbReference type="AlphaFoldDB" id="A0A9D9IS79"/>
<evidence type="ECO:0000256" key="1">
    <source>
        <dbReference type="SAM" id="SignalP"/>
    </source>
</evidence>
<reference evidence="2" key="2">
    <citation type="journal article" date="2021" name="PeerJ">
        <title>Extensive microbial diversity within the chicken gut microbiome revealed by metagenomics and culture.</title>
        <authorList>
            <person name="Gilroy R."/>
            <person name="Ravi A."/>
            <person name="Getino M."/>
            <person name="Pursley I."/>
            <person name="Horton D.L."/>
            <person name="Alikhan N.F."/>
            <person name="Baker D."/>
            <person name="Gharbi K."/>
            <person name="Hall N."/>
            <person name="Watson M."/>
            <person name="Adriaenssens E.M."/>
            <person name="Foster-Nyarko E."/>
            <person name="Jarju S."/>
            <person name="Secka A."/>
            <person name="Antonio M."/>
            <person name="Oren A."/>
            <person name="Chaudhuri R.R."/>
            <person name="La Ragione R."/>
            <person name="Hildebrand F."/>
            <person name="Pallen M.J."/>
        </authorList>
    </citation>
    <scope>NUCLEOTIDE SEQUENCE</scope>
    <source>
        <strain evidence="2">2478</strain>
    </source>
</reference>
<name>A0A9D9IS79_9BACT</name>
<feature type="signal peptide" evidence="1">
    <location>
        <begin position="1"/>
        <end position="23"/>
    </location>
</feature>
<protein>
    <submittedName>
        <fullName evidence="2">Uncharacterized protein</fullName>
    </submittedName>
</protein>
<accession>A0A9D9IS79</accession>
<evidence type="ECO:0000313" key="2">
    <source>
        <dbReference type="EMBL" id="MBO8477863.1"/>
    </source>
</evidence>
<dbReference type="EMBL" id="JADILZ010000028">
    <property type="protein sequence ID" value="MBO8477863.1"/>
    <property type="molecule type" value="Genomic_DNA"/>
</dbReference>
<organism evidence="2 3">
    <name type="scientific">Candidatus Cryptobacteroides excrementipullorum</name>
    <dbReference type="NCBI Taxonomy" id="2840761"/>
    <lineage>
        <taxon>Bacteria</taxon>
        <taxon>Pseudomonadati</taxon>
        <taxon>Bacteroidota</taxon>
        <taxon>Bacteroidia</taxon>
        <taxon>Bacteroidales</taxon>
        <taxon>Candidatus Cryptobacteroides</taxon>
    </lineage>
</organism>
<proteinExistence type="predicted"/>
<evidence type="ECO:0000313" key="3">
    <source>
        <dbReference type="Proteomes" id="UP000823771"/>
    </source>
</evidence>
<comment type="caution">
    <text evidence="2">The sequence shown here is derived from an EMBL/GenBank/DDBJ whole genome shotgun (WGS) entry which is preliminary data.</text>
</comment>
<reference evidence="2" key="1">
    <citation type="submission" date="2020-10" db="EMBL/GenBank/DDBJ databases">
        <authorList>
            <person name="Gilroy R."/>
        </authorList>
    </citation>
    <scope>NUCLEOTIDE SEQUENCE</scope>
    <source>
        <strain evidence="2">2478</strain>
    </source>
</reference>
<sequence>MKKKLLIIGLCISCIVCVSSLKAGGVETGSERNSEKNLSAALPRQFESGKWVAEYGNGSAPFRCVCVKDFFKSQCRVGDTSTKMSLCE</sequence>
<feature type="chain" id="PRO_5038975150" evidence="1">
    <location>
        <begin position="24"/>
        <end position="88"/>
    </location>
</feature>
<dbReference type="Proteomes" id="UP000823771">
    <property type="component" value="Unassembled WGS sequence"/>
</dbReference>
<gene>
    <name evidence="2" type="ORF">IAB80_03075</name>
</gene>
<keyword evidence="1" id="KW-0732">Signal</keyword>